<accession>A0A9Q3FU29</accession>
<name>A0A9Q3FU29_9BASI</name>
<evidence type="ECO:0000313" key="2">
    <source>
        <dbReference type="Proteomes" id="UP000765509"/>
    </source>
</evidence>
<organism evidence="1 2">
    <name type="scientific">Austropuccinia psidii MF-1</name>
    <dbReference type="NCBI Taxonomy" id="1389203"/>
    <lineage>
        <taxon>Eukaryota</taxon>
        <taxon>Fungi</taxon>
        <taxon>Dikarya</taxon>
        <taxon>Basidiomycota</taxon>
        <taxon>Pucciniomycotina</taxon>
        <taxon>Pucciniomycetes</taxon>
        <taxon>Pucciniales</taxon>
        <taxon>Sphaerophragmiaceae</taxon>
        <taxon>Austropuccinia</taxon>
    </lineage>
</organism>
<dbReference type="Proteomes" id="UP000765509">
    <property type="component" value="Unassembled WGS sequence"/>
</dbReference>
<sequence>MRLTYCRDNQEPPTAYLDADWGNCRVCRRSVTGNLITIHDNLVILKMRKQPTVSLSSAEAEYKALTDLACKLMWFKQLCKEISINTEDKPIAVHEDIQGCIDTANGCCNKNSRRMNSVDIQVHFIREVISSSIIHLIYTPTTSMLVDFLTKAICRPALQKTMNCLRLSQMEDRGDVELTDLSQSVSN</sequence>
<proteinExistence type="predicted"/>
<gene>
    <name evidence="1" type="ORF">O181_086360</name>
</gene>
<dbReference type="AlphaFoldDB" id="A0A9Q3FU29"/>
<reference evidence="1" key="1">
    <citation type="submission" date="2021-03" db="EMBL/GenBank/DDBJ databases">
        <title>Draft genome sequence of rust myrtle Austropuccinia psidii MF-1, a brazilian biotype.</title>
        <authorList>
            <person name="Quecine M.C."/>
            <person name="Pachon D.M.R."/>
            <person name="Bonatelli M.L."/>
            <person name="Correr F.H."/>
            <person name="Franceschini L.M."/>
            <person name="Leite T.F."/>
            <person name="Margarido G.R.A."/>
            <person name="Almeida C.A."/>
            <person name="Ferrarezi J.A."/>
            <person name="Labate C.A."/>
        </authorList>
    </citation>
    <scope>NUCLEOTIDE SEQUENCE</scope>
    <source>
        <strain evidence="1">MF-1</strain>
    </source>
</reference>
<evidence type="ECO:0000313" key="1">
    <source>
        <dbReference type="EMBL" id="MBW0546645.1"/>
    </source>
</evidence>
<evidence type="ECO:0008006" key="3">
    <source>
        <dbReference type="Google" id="ProtNLM"/>
    </source>
</evidence>
<dbReference type="CDD" id="cd09272">
    <property type="entry name" value="RNase_HI_RT_Ty1"/>
    <property type="match status" value="1"/>
</dbReference>
<dbReference type="PANTHER" id="PTHR11439:SF470">
    <property type="entry name" value="CYSTEINE-RICH RLK (RECEPTOR-LIKE PROTEIN KINASE) 8"/>
    <property type="match status" value="1"/>
</dbReference>
<comment type="caution">
    <text evidence="1">The sequence shown here is derived from an EMBL/GenBank/DDBJ whole genome shotgun (WGS) entry which is preliminary data.</text>
</comment>
<dbReference type="EMBL" id="AVOT02051642">
    <property type="protein sequence ID" value="MBW0546645.1"/>
    <property type="molecule type" value="Genomic_DNA"/>
</dbReference>
<dbReference type="PANTHER" id="PTHR11439">
    <property type="entry name" value="GAG-POL-RELATED RETROTRANSPOSON"/>
    <property type="match status" value="1"/>
</dbReference>
<keyword evidence="2" id="KW-1185">Reference proteome</keyword>
<protein>
    <recommendedName>
        <fullName evidence="3">Copia protein</fullName>
    </recommendedName>
</protein>